<comment type="subcellular location">
    <subcellularLocation>
        <location evidence="1">Cell membrane</location>
        <topology evidence="1">Multi-pass membrane protein</topology>
    </subcellularLocation>
</comment>
<comment type="similarity">
    <text evidence="2">Belongs to the peptide transporter carbon starvation (CstA) (TC 2.A.114) family.</text>
</comment>
<dbReference type="EMBL" id="UGTB01000004">
    <property type="protein sequence ID" value="SUB61583.1"/>
    <property type="molecule type" value="Genomic_DNA"/>
</dbReference>
<keyword evidence="6 7" id="KW-0472">Membrane</keyword>
<dbReference type="InterPro" id="IPR051605">
    <property type="entry name" value="CstA"/>
</dbReference>
<feature type="transmembrane region" description="Helical" evidence="7">
    <location>
        <begin position="364"/>
        <end position="383"/>
    </location>
</feature>
<reference evidence="9 11" key="1">
    <citation type="submission" date="2016-02" db="EMBL/GenBank/DDBJ databases">
        <authorList>
            <person name="Wen L."/>
            <person name="He K."/>
            <person name="Yang H."/>
        </authorList>
    </citation>
    <scope>NUCLEOTIDE SEQUENCE [LARGE SCALE GENOMIC DNA]</scope>
    <source>
        <strain evidence="9 11">MJR8628A</strain>
    </source>
</reference>
<organism evidence="9 11">
    <name type="scientific">Peptostreptococcus anaerobius</name>
    <dbReference type="NCBI Taxonomy" id="1261"/>
    <lineage>
        <taxon>Bacteria</taxon>
        <taxon>Bacillati</taxon>
        <taxon>Bacillota</taxon>
        <taxon>Clostridia</taxon>
        <taxon>Peptostreptococcales</taxon>
        <taxon>Peptostreptococcaceae</taxon>
        <taxon>Peptostreptococcus</taxon>
    </lineage>
</organism>
<dbReference type="GO" id="GO:0009267">
    <property type="term" value="P:cellular response to starvation"/>
    <property type="evidence" value="ECO:0007669"/>
    <property type="project" value="InterPro"/>
</dbReference>
<dbReference type="GO" id="GO:0005886">
    <property type="term" value="C:plasma membrane"/>
    <property type="evidence" value="ECO:0007669"/>
    <property type="project" value="UniProtKB-SubCell"/>
</dbReference>
<dbReference type="STRING" id="1261.HMPREF3195_01710"/>
<dbReference type="PATRIC" id="fig|1261.5.peg.1716"/>
<evidence type="ECO:0000256" key="1">
    <source>
        <dbReference type="ARBA" id="ARBA00004651"/>
    </source>
</evidence>
<dbReference type="PANTHER" id="PTHR30252:SF4">
    <property type="entry name" value="CARBON STARVATION"/>
    <property type="match status" value="1"/>
</dbReference>
<evidence type="ECO:0000256" key="2">
    <source>
        <dbReference type="ARBA" id="ARBA00007755"/>
    </source>
</evidence>
<keyword evidence="4 7" id="KW-0812">Transmembrane</keyword>
<feature type="transmembrane region" description="Helical" evidence="7">
    <location>
        <begin position="164"/>
        <end position="184"/>
    </location>
</feature>
<evidence type="ECO:0000313" key="10">
    <source>
        <dbReference type="EMBL" id="SUB61583.1"/>
    </source>
</evidence>
<dbReference type="AlphaFoldDB" id="A0A135YMG4"/>
<feature type="transmembrane region" description="Helical" evidence="7">
    <location>
        <begin position="452"/>
        <end position="469"/>
    </location>
</feature>
<evidence type="ECO:0000259" key="8">
    <source>
        <dbReference type="Pfam" id="PF02554"/>
    </source>
</evidence>
<proteinExistence type="inferred from homology"/>
<feature type="transmembrane region" description="Helical" evidence="7">
    <location>
        <begin position="273"/>
        <end position="296"/>
    </location>
</feature>
<evidence type="ECO:0000313" key="12">
    <source>
        <dbReference type="Proteomes" id="UP000255101"/>
    </source>
</evidence>
<feature type="transmembrane region" description="Helical" evidence="7">
    <location>
        <begin position="73"/>
        <end position="94"/>
    </location>
</feature>
<evidence type="ECO:0000256" key="7">
    <source>
        <dbReference type="SAM" id="Phobius"/>
    </source>
</evidence>
<dbReference type="RefSeq" id="WP_002845437.1">
    <property type="nucleotide sequence ID" value="NZ_FOVA01000001.1"/>
</dbReference>
<dbReference type="Proteomes" id="UP000255101">
    <property type="component" value="Unassembled WGS sequence"/>
</dbReference>
<feature type="transmembrane region" description="Helical" evidence="7">
    <location>
        <begin position="191"/>
        <end position="212"/>
    </location>
</feature>
<dbReference type="Proteomes" id="UP000070326">
    <property type="component" value="Unassembled WGS sequence"/>
</dbReference>
<dbReference type="InterPro" id="IPR003706">
    <property type="entry name" value="CstA_N"/>
</dbReference>
<evidence type="ECO:0000313" key="9">
    <source>
        <dbReference type="EMBL" id="KXI10590.1"/>
    </source>
</evidence>
<keyword evidence="5 7" id="KW-1133">Transmembrane helix</keyword>
<evidence type="ECO:0000256" key="4">
    <source>
        <dbReference type="ARBA" id="ARBA00022692"/>
    </source>
</evidence>
<gene>
    <name evidence="10" type="primary">cstA</name>
    <name evidence="9" type="ORF">HMPREF3195_01710</name>
    <name evidence="10" type="ORF">NCTC11460_01525</name>
</gene>
<sequence length="484" mass="52459">MITFLIGLVILVVGGVLYGRYVESVFGPDDRPTPATKINDGVDYVPMKKNKNALIELLNIAGTGPILGPIQGILFGPIAFLLIPIGCVLGGAMHDYFSGMISIRSEGKQMPALISEHLGGKVYKVYSVFVIFLMILVGAVFIYTPGDLIVVNLLKQEALVNNPVVWIVYGCIFVYYLCATLFPIDKIIGKVYPIFGAILLLSAVGIFIGLFVKGYQLQNVTAANWKGIHPAGVPILPIFFVTVACGIVSGFHSTQATLIGRSVVSEREGIYTFYDMMILEGFIAMIWAAAAMGIYAKGVPAELIGKPAIIGMVANDMLGSIGGLIAVLGVIVLPITSGDTSLRAARLMIADAINFDQSKAKNRVILTTIIFIPVLAILIFAKVDAQGFNILWQYFSWANQTIAVFAFAMISLYLYKQKKQYLISLLPGMFYTFIITAYLFGAKIGFRLPQNIANIVGVVFAIVYAYLVVSTGKKALKNQDKLSA</sequence>
<feature type="transmembrane region" description="Helical" evidence="7">
    <location>
        <begin position="125"/>
        <end position="144"/>
    </location>
</feature>
<feature type="transmembrane region" description="Helical" evidence="7">
    <location>
        <begin position="232"/>
        <end position="252"/>
    </location>
</feature>
<feature type="transmembrane region" description="Helical" evidence="7">
    <location>
        <begin position="422"/>
        <end position="440"/>
    </location>
</feature>
<feature type="domain" description="CstA N-terminal" evidence="8">
    <location>
        <begin position="314"/>
        <end position="436"/>
    </location>
</feature>
<evidence type="ECO:0000256" key="3">
    <source>
        <dbReference type="ARBA" id="ARBA00022475"/>
    </source>
</evidence>
<keyword evidence="3" id="KW-1003">Cell membrane</keyword>
<dbReference type="PANTHER" id="PTHR30252">
    <property type="entry name" value="INNER MEMBRANE PEPTIDE TRANSPORTER"/>
    <property type="match status" value="1"/>
</dbReference>
<accession>A0A135YMG4</accession>
<feature type="domain" description="CstA N-terminal" evidence="8">
    <location>
        <begin position="3"/>
        <end position="174"/>
    </location>
</feature>
<protein>
    <submittedName>
        <fullName evidence="10">Carbon starvation protein A</fullName>
    </submittedName>
    <submittedName>
        <fullName evidence="9">Carbon starvation protein CstA</fullName>
    </submittedName>
</protein>
<reference evidence="10 12" key="2">
    <citation type="submission" date="2018-06" db="EMBL/GenBank/DDBJ databases">
        <authorList>
            <consortium name="Pathogen Informatics"/>
            <person name="Doyle S."/>
        </authorList>
    </citation>
    <scope>NUCLEOTIDE SEQUENCE [LARGE SCALE GENOMIC DNA]</scope>
    <source>
        <strain evidence="10 12">NCTC11460</strain>
    </source>
</reference>
<dbReference type="Pfam" id="PF02554">
    <property type="entry name" value="CstA"/>
    <property type="match status" value="2"/>
</dbReference>
<feature type="transmembrane region" description="Helical" evidence="7">
    <location>
        <begin position="395"/>
        <end position="415"/>
    </location>
</feature>
<dbReference type="eggNOG" id="COG1966">
    <property type="taxonomic scope" value="Bacteria"/>
</dbReference>
<evidence type="ECO:0000313" key="11">
    <source>
        <dbReference type="Proteomes" id="UP000070326"/>
    </source>
</evidence>
<feature type="transmembrane region" description="Helical" evidence="7">
    <location>
        <begin position="308"/>
        <end position="333"/>
    </location>
</feature>
<name>A0A135YMG4_9FIRM</name>
<evidence type="ECO:0000256" key="6">
    <source>
        <dbReference type="ARBA" id="ARBA00023136"/>
    </source>
</evidence>
<evidence type="ECO:0000256" key="5">
    <source>
        <dbReference type="ARBA" id="ARBA00022989"/>
    </source>
</evidence>
<dbReference type="EMBL" id="LSQZ01000087">
    <property type="protein sequence ID" value="KXI10590.1"/>
    <property type="molecule type" value="Genomic_DNA"/>
</dbReference>